<dbReference type="SUPFAM" id="SSF51445">
    <property type="entry name" value="(Trans)glycosidases"/>
    <property type="match status" value="1"/>
</dbReference>
<comment type="catalytic activity">
    <reaction evidence="4">
        <text>3-O-(N-acetyl-beta-D-glucosaminyl)-L-seryl-[protein] + H2O = N-acetyl-D-glucosamine + L-seryl-[protein]</text>
        <dbReference type="Rhea" id="RHEA:48876"/>
        <dbReference type="Rhea" id="RHEA-COMP:9863"/>
        <dbReference type="Rhea" id="RHEA-COMP:12251"/>
        <dbReference type="ChEBI" id="CHEBI:15377"/>
        <dbReference type="ChEBI" id="CHEBI:29999"/>
        <dbReference type="ChEBI" id="CHEBI:90838"/>
        <dbReference type="ChEBI" id="CHEBI:506227"/>
        <dbReference type="EC" id="3.2.1.169"/>
    </reaction>
</comment>
<evidence type="ECO:0000256" key="2">
    <source>
        <dbReference type="ARBA" id="ARBA00023295"/>
    </source>
</evidence>
<dbReference type="FunFam" id="3.20.20.80:FF:000009">
    <property type="entry name" value="O-GlcNAcase BT_4395"/>
    <property type="match status" value="1"/>
</dbReference>
<gene>
    <name evidence="10" type="primary">MGEA5</name>
</gene>
<dbReference type="Gene3D" id="3.20.20.80">
    <property type="entry name" value="Glycosidases"/>
    <property type="match status" value="1"/>
</dbReference>
<evidence type="ECO:0000256" key="6">
    <source>
        <dbReference type="ARBA" id="ARBA00066938"/>
    </source>
</evidence>
<feature type="region of interest" description="Disordered" evidence="8">
    <location>
        <begin position="350"/>
        <end position="370"/>
    </location>
</feature>
<organism evidence="10">
    <name type="scientific">Hydra vulgaris</name>
    <name type="common">Hydra</name>
    <name type="synonym">Hydra attenuata</name>
    <dbReference type="NCBI Taxonomy" id="6087"/>
    <lineage>
        <taxon>Eukaryota</taxon>
        <taxon>Metazoa</taxon>
        <taxon>Cnidaria</taxon>
        <taxon>Hydrozoa</taxon>
        <taxon>Hydroidolina</taxon>
        <taxon>Anthoathecata</taxon>
        <taxon>Aplanulata</taxon>
        <taxon>Hydridae</taxon>
        <taxon>Hydra</taxon>
    </lineage>
</organism>
<comment type="catalytic activity">
    <reaction evidence="5">
        <text>3-O-(N-acetyl-beta-D-glucosaminyl)-L-threonyl-[protein] + H2O = L-threonyl-[protein] + N-acetyl-D-glucosamine</text>
        <dbReference type="Rhea" id="RHEA:48892"/>
        <dbReference type="Rhea" id="RHEA-COMP:11060"/>
        <dbReference type="Rhea" id="RHEA-COMP:12252"/>
        <dbReference type="ChEBI" id="CHEBI:15377"/>
        <dbReference type="ChEBI" id="CHEBI:30013"/>
        <dbReference type="ChEBI" id="CHEBI:90840"/>
        <dbReference type="ChEBI" id="CHEBI:506227"/>
        <dbReference type="EC" id="3.2.1.169"/>
    </reaction>
</comment>
<dbReference type="InterPro" id="IPR051822">
    <property type="entry name" value="Glycosyl_Hydrolase_84"/>
</dbReference>
<evidence type="ECO:0000256" key="4">
    <source>
        <dbReference type="ARBA" id="ARBA00050933"/>
    </source>
</evidence>
<dbReference type="EC" id="3.2.1.169" evidence="6"/>
<dbReference type="Pfam" id="PF07555">
    <property type="entry name" value="NAGidase"/>
    <property type="match status" value="1"/>
</dbReference>
<evidence type="ECO:0000259" key="9">
    <source>
        <dbReference type="PROSITE" id="PS52009"/>
    </source>
</evidence>
<keyword evidence="1" id="KW-0378">Hydrolase</keyword>
<name>T2MIE5_HYDVU</name>
<dbReference type="Gene3D" id="3.40.630.30">
    <property type="match status" value="1"/>
</dbReference>
<reference evidence="10" key="1">
    <citation type="journal article" date="2013" name="Genome Biol. Evol.">
        <title>Punctuated emergences of genetic and phenotypic innovations in eumetazoan, bilaterian, euteleostome, and hominidae ancestors.</title>
        <authorList>
            <person name="Wenger Y."/>
            <person name="Galliot B."/>
        </authorList>
    </citation>
    <scope>NUCLEOTIDE SEQUENCE</scope>
    <source>
        <tissue evidence="10">Whole animals</tissue>
    </source>
</reference>
<dbReference type="AlphaFoldDB" id="T2MIE5"/>
<proteinExistence type="evidence at transcript level"/>
<protein>
    <recommendedName>
        <fullName evidence="6">protein O-GlcNAcase</fullName>
        <ecNumber evidence="6">3.2.1.169</ecNumber>
    </recommendedName>
    <alternativeName>
        <fullName evidence="3">Beta-N-acetylhexosaminidase</fullName>
    </alternativeName>
    <alternativeName>
        <fullName evidence="7">Beta-hexosaminidase</fullName>
    </alternativeName>
</protein>
<dbReference type="GO" id="GO:0102571">
    <property type="term" value="F:[protein]-3-O-(N-acetyl-D-glucosaminyl)-L-serine/L-threonine O-N-acetyl-alpha-D-glucosaminase activity"/>
    <property type="evidence" value="ECO:0007669"/>
    <property type="project" value="UniProtKB-EC"/>
</dbReference>
<accession>T2MIE5</accession>
<dbReference type="GO" id="GO:0016231">
    <property type="term" value="F:beta-N-acetylglucosaminidase activity"/>
    <property type="evidence" value="ECO:0007669"/>
    <property type="project" value="TreeGrafter"/>
</dbReference>
<evidence type="ECO:0000256" key="8">
    <source>
        <dbReference type="SAM" id="MobiDB-lite"/>
    </source>
</evidence>
<dbReference type="InterPro" id="IPR011496">
    <property type="entry name" value="O-GlcNAcase_cat"/>
</dbReference>
<evidence type="ECO:0000256" key="1">
    <source>
        <dbReference type="ARBA" id="ARBA00022801"/>
    </source>
</evidence>
<dbReference type="Gene3D" id="1.20.58.240">
    <property type="entry name" value="STAT, domain 1"/>
    <property type="match status" value="1"/>
</dbReference>
<evidence type="ECO:0000256" key="7">
    <source>
        <dbReference type="ARBA" id="ARBA00076634"/>
    </source>
</evidence>
<dbReference type="EMBL" id="HAAD01005652">
    <property type="protein sequence ID" value="CDG71884.1"/>
    <property type="molecule type" value="mRNA"/>
</dbReference>
<evidence type="ECO:0000256" key="5">
    <source>
        <dbReference type="ARBA" id="ARBA00052136"/>
    </source>
</evidence>
<feature type="domain" description="GH84" evidence="9">
    <location>
        <begin position="17"/>
        <end position="293"/>
    </location>
</feature>
<sequence>LNNILCSWTDYLFKMNFICGVIEGFYGSPWVFNERLDLFQRMKVLGLNTYLYGPKDDIKHRREWRVKYTDVEKAMLLRLIQESKANSVEFVYSISPGLDIVFSSDVDVQLLQEKLTQVQLLGCSSFAILFDDIEPELCLTDKSEFRSFGEAQMVLINKIYNFLGEVKIMMMCPTEYCDSRAKPNIETSEYLKTLGDGLHKDIHILWTGEKVVSHTITDQSVKTLTSVLKRKPVIWDNIHANDYDQRRLFLGPYKGRSSKLYQSVSGILTNPNCEYECNFIAFHSLSGWIKYCVSKSKDEIQEVCEYDSKLALEEGIKKWMELFNLKRDIFYGEKFSNKMLLNEINSFVSSEENGESKNNPENESDSSPHKKIKPSLIGFSDVFLLCHLFYLPYEHGDSGQKMLDDFRWLKENAVDVHAIDQYKVHEWNQRAHFFQENCNAVADMFAKFNNIPNRRILQQLYPYIYDLKETVNNLSSFVKWLGSEKRKNSGKLFPENPEAWFFRGGITEEMQRLVPNPKEEKLESRYIVQTIRPYLQHDKVGLYKLCLHQCDFPNAFVTYPDLPGDSELGAFLEFSPENVYVIEIDDVICGYGALCEDARLFYKNISNKWLPSIHERYKTQNNPITWSIEDEAINRLFHPQDVSPTLLNNYPALLTIKMSNKDMNVARRLLKCVCSRLKHNVNVFCRLSESLNRQYETFYRELGFSSIQYDDLPVNEIFYGWKKN</sequence>
<dbReference type="PANTHER" id="PTHR13170:SF16">
    <property type="entry name" value="PROTEIN O-GLCNACASE"/>
    <property type="match status" value="1"/>
</dbReference>
<dbReference type="InterPro" id="IPR017853">
    <property type="entry name" value="GH"/>
</dbReference>
<feature type="non-terminal residue" evidence="10">
    <location>
        <position position="1"/>
    </location>
</feature>
<keyword evidence="2" id="KW-0326">Glycosidase</keyword>
<evidence type="ECO:0000256" key="3">
    <source>
        <dbReference type="ARBA" id="ARBA00030512"/>
    </source>
</evidence>
<dbReference type="OrthoDB" id="9975416at2759"/>
<evidence type="ECO:0000313" key="10">
    <source>
        <dbReference type="EMBL" id="CDG71884.1"/>
    </source>
</evidence>
<dbReference type="GO" id="GO:0009100">
    <property type="term" value="P:glycoprotein metabolic process"/>
    <property type="evidence" value="ECO:0007669"/>
    <property type="project" value="TreeGrafter"/>
</dbReference>
<dbReference type="PROSITE" id="PS52009">
    <property type="entry name" value="GH84"/>
    <property type="match status" value="1"/>
</dbReference>
<dbReference type="PANTHER" id="PTHR13170">
    <property type="entry name" value="O-GLCNACASE"/>
    <property type="match status" value="1"/>
</dbReference>